<name>A0A068R8I8_9GAMM</name>
<protein>
    <submittedName>
        <fullName evidence="1">Uncharacterized protein</fullName>
    </submittedName>
</protein>
<dbReference type="KEGG" id="xpo:XPG1_2808"/>
<dbReference type="HOGENOM" id="CLU_3423228_0_0_6"/>
<accession>A0A068R8I8</accession>
<organism evidence="1 2">
    <name type="scientific">Xenorhabdus poinarii G6</name>
    <dbReference type="NCBI Taxonomy" id="1354304"/>
    <lineage>
        <taxon>Bacteria</taxon>
        <taxon>Pseudomonadati</taxon>
        <taxon>Pseudomonadota</taxon>
        <taxon>Gammaproteobacteria</taxon>
        <taxon>Enterobacterales</taxon>
        <taxon>Morganellaceae</taxon>
        <taxon>Xenorhabdus</taxon>
    </lineage>
</organism>
<keyword evidence="2" id="KW-1185">Reference proteome</keyword>
<dbReference type="AlphaFoldDB" id="A0A068R8I8"/>
<gene>
    <name evidence="1" type="ORF">XPG1_2808</name>
</gene>
<proteinExistence type="predicted"/>
<dbReference type="EMBL" id="FO704551">
    <property type="protein sequence ID" value="CDG22455.1"/>
    <property type="molecule type" value="Genomic_DNA"/>
</dbReference>
<reference evidence="1 2" key="1">
    <citation type="submission" date="2013-07" db="EMBL/GenBank/DDBJ databases">
        <authorList>
            <person name="Genoscope - CEA"/>
        </authorList>
    </citation>
    <scope>NUCLEOTIDE SEQUENCE [LARGE SCALE GENOMIC DNA]</scope>
    <source>
        <strain evidence="1 2">G6</strain>
    </source>
</reference>
<dbReference type="Proteomes" id="UP000032735">
    <property type="component" value="Chromosome"/>
</dbReference>
<evidence type="ECO:0000313" key="2">
    <source>
        <dbReference type="Proteomes" id="UP000032735"/>
    </source>
</evidence>
<sequence length="23" mass="2704">MIKFDVINVDVINFADKCDMLPY</sequence>
<evidence type="ECO:0000313" key="1">
    <source>
        <dbReference type="EMBL" id="CDG22455.1"/>
    </source>
</evidence>